<keyword evidence="2" id="KW-0732">Signal</keyword>
<dbReference type="PROSITE" id="PS51257">
    <property type="entry name" value="PROKAR_LIPOPROTEIN"/>
    <property type="match status" value="1"/>
</dbReference>
<dbReference type="Gene3D" id="3.40.190.10">
    <property type="entry name" value="Periplasmic binding protein-like II"/>
    <property type="match status" value="1"/>
</dbReference>
<evidence type="ECO:0000313" key="4">
    <source>
        <dbReference type="Proteomes" id="UP001157125"/>
    </source>
</evidence>
<dbReference type="Proteomes" id="UP001157125">
    <property type="component" value="Unassembled WGS sequence"/>
</dbReference>
<proteinExistence type="predicted"/>
<organism evidence="3 4">
    <name type="scientific">Demequina litorisediminis</name>
    <dbReference type="NCBI Taxonomy" id="1849022"/>
    <lineage>
        <taxon>Bacteria</taxon>
        <taxon>Bacillati</taxon>
        <taxon>Actinomycetota</taxon>
        <taxon>Actinomycetes</taxon>
        <taxon>Micrococcales</taxon>
        <taxon>Demequinaceae</taxon>
        <taxon>Demequina</taxon>
    </lineage>
</organism>
<keyword evidence="4" id="KW-1185">Reference proteome</keyword>
<feature type="signal peptide" evidence="2">
    <location>
        <begin position="1"/>
        <end position="25"/>
    </location>
</feature>
<reference evidence="4" key="1">
    <citation type="journal article" date="2019" name="Int. J. Syst. Evol. Microbiol.">
        <title>The Global Catalogue of Microorganisms (GCM) 10K type strain sequencing project: providing services to taxonomists for standard genome sequencing and annotation.</title>
        <authorList>
            <consortium name="The Broad Institute Genomics Platform"/>
            <consortium name="The Broad Institute Genome Sequencing Center for Infectious Disease"/>
            <person name="Wu L."/>
            <person name="Ma J."/>
        </authorList>
    </citation>
    <scope>NUCLEOTIDE SEQUENCE [LARGE SCALE GENOMIC DNA]</scope>
    <source>
        <strain evidence="4">NBRC 112299</strain>
    </source>
</reference>
<evidence type="ECO:0000313" key="3">
    <source>
        <dbReference type="EMBL" id="GMA36045.1"/>
    </source>
</evidence>
<dbReference type="EMBL" id="BSUN01000001">
    <property type="protein sequence ID" value="GMA36045.1"/>
    <property type="molecule type" value="Genomic_DNA"/>
</dbReference>
<accession>A0ABQ6IFI0</accession>
<protein>
    <recommendedName>
        <fullName evidence="5">Extracellular solute-binding protein</fullName>
    </recommendedName>
</protein>
<evidence type="ECO:0008006" key="5">
    <source>
        <dbReference type="Google" id="ProtNLM"/>
    </source>
</evidence>
<name>A0ABQ6IFI0_9MICO</name>
<comment type="caution">
    <text evidence="3">The sequence shown here is derived from an EMBL/GenBank/DDBJ whole genome shotgun (WGS) entry which is preliminary data.</text>
</comment>
<evidence type="ECO:0000256" key="1">
    <source>
        <dbReference type="SAM" id="MobiDB-lite"/>
    </source>
</evidence>
<feature type="region of interest" description="Disordered" evidence="1">
    <location>
        <begin position="33"/>
        <end position="58"/>
    </location>
</feature>
<dbReference type="SUPFAM" id="SSF53850">
    <property type="entry name" value="Periplasmic binding protein-like II"/>
    <property type="match status" value="1"/>
</dbReference>
<feature type="chain" id="PRO_5045395501" description="Extracellular solute-binding protein" evidence="2">
    <location>
        <begin position="26"/>
        <end position="130"/>
    </location>
</feature>
<sequence length="130" mass="13448">MGGTRMRIAHATTFGAIALTTLTLAACSAEDADAEASASAAAPSASASTGASTESTTDFTGQTVTVVTHDSFAVPDDVLAAFEESTGLTVEFTAPGDAGALVNQAHPHQGRAARRRRVRCRQHVRIARHR</sequence>
<evidence type="ECO:0000256" key="2">
    <source>
        <dbReference type="SAM" id="SignalP"/>
    </source>
</evidence>
<gene>
    <name evidence="3" type="ORF">GCM10025876_22490</name>
</gene>